<name>A0AAU8J601_9ACTN</name>
<dbReference type="InterPro" id="IPR020841">
    <property type="entry name" value="PKS_Beta-ketoAc_synthase_dom"/>
</dbReference>
<keyword evidence="7" id="KW-0614">Plasmid</keyword>
<dbReference type="Pfam" id="PF00109">
    <property type="entry name" value="ketoacyl-synt"/>
    <property type="match status" value="1"/>
</dbReference>
<dbReference type="RefSeq" id="WP_353947357.1">
    <property type="nucleotide sequence ID" value="NZ_CP159535.1"/>
</dbReference>
<reference evidence="7" key="1">
    <citation type="submission" date="2024-06" db="EMBL/GenBank/DDBJ databases">
        <title>Streptomyces sp. strain HUAS MG91 genome sequences.</title>
        <authorList>
            <person name="Mo P."/>
        </authorList>
    </citation>
    <scope>NUCLEOTIDE SEQUENCE</scope>
    <source>
        <strain evidence="7">HUAS MG91</strain>
        <plasmid evidence="7">punmamed1</plasmid>
    </source>
</reference>
<dbReference type="GO" id="GO:0004312">
    <property type="term" value="F:fatty acid synthase activity"/>
    <property type="evidence" value="ECO:0007669"/>
    <property type="project" value="TreeGrafter"/>
</dbReference>
<dbReference type="PANTHER" id="PTHR43775">
    <property type="entry name" value="FATTY ACID SYNTHASE"/>
    <property type="match status" value="1"/>
</dbReference>
<dbReference type="InterPro" id="IPR016039">
    <property type="entry name" value="Thiolase-like"/>
</dbReference>
<dbReference type="EMBL" id="CP159535">
    <property type="protein sequence ID" value="XCJ75943.1"/>
    <property type="molecule type" value="Genomic_DNA"/>
</dbReference>
<dbReference type="Pfam" id="PF22336">
    <property type="entry name" value="RhiE-like_linker"/>
    <property type="match status" value="1"/>
</dbReference>
<dbReference type="KEGG" id="stac:ABII15_38600"/>
<feature type="domain" description="Ketosynthase family 3 (KS3)" evidence="6">
    <location>
        <begin position="61"/>
        <end position="360"/>
    </location>
</feature>
<dbReference type="InterPro" id="IPR054514">
    <property type="entry name" value="RhiE-like_linker"/>
</dbReference>
<dbReference type="AlphaFoldDB" id="A0AAU8J601"/>
<evidence type="ECO:0000256" key="5">
    <source>
        <dbReference type="SAM" id="MobiDB-lite"/>
    </source>
</evidence>
<organism evidence="7">
    <name type="scientific">Streptomyces tabacisoli</name>
    <dbReference type="NCBI Taxonomy" id="3156398"/>
    <lineage>
        <taxon>Bacteria</taxon>
        <taxon>Bacillati</taxon>
        <taxon>Actinomycetota</taxon>
        <taxon>Actinomycetes</taxon>
        <taxon>Kitasatosporales</taxon>
        <taxon>Streptomycetaceae</taxon>
        <taxon>Streptomyces</taxon>
    </lineage>
</organism>
<feature type="region of interest" description="Disordered" evidence="5">
    <location>
        <begin position="316"/>
        <end position="336"/>
    </location>
</feature>
<dbReference type="Gene3D" id="3.30.70.3290">
    <property type="match status" value="1"/>
</dbReference>
<comment type="pathway">
    <text evidence="1">Antibiotic biosynthesis.</text>
</comment>
<evidence type="ECO:0000256" key="4">
    <source>
        <dbReference type="ARBA" id="ARBA00022553"/>
    </source>
</evidence>
<dbReference type="InterPro" id="IPR014030">
    <property type="entry name" value="Ketoacyl_synth_N"/>
</dbReference>
<evidence type="ECO:0000313" key="7">
    <source>
        <dbReference type="EMBL" id="XCJ75943.1"/>
    </source>
</evidence>
<dbReference type="SMART" id="SM00825">
    <property type="entry name" value="PKS_KS"/>
    <property type="match status" value="1"/>
</dbReference>
<keyword evidence="4" id="KW-0597">Phosphoprotein</keyword>
<sequence length="534" mass="54513">MDTREILTRFKSGTLAREQAVTLLTAHPGATDGEPAPAPRPDPAPAPAPAPDSTVPVPDAYAITAVHGRFPYADDLDAYWRTALDGGAERRSASSPDPERFDAAFFGIDPDTAARLAPQERVLLETVWRTLEDAGHVGARLDALITADGEPRSVGVYLAHGPLGAACGGALPGRLCDLLGLRGPGHCVDTGASSFLAALHLATAALRTGDCAAALVAAVDAACAGAVLVRPLAAARAAGDTVHAVVRGGALAHAGRAADADARLARRARAAADLGTADIAVCETPVESGAAGAATGFEALCRAVLQIGRGTLLPAPGRTAPAAWPRPRDPQGHPLPRRASVAVRGEHGAAAHVILEEPPEHRPEARGTAAAPGRPELILLSAPTPRHLAATARRFADRLGAPADALPALADLATELRIGRAALPCRLALIVRTTGELAKELREFADGTAPEPSADLRGSGASGLLDPELPETAHYLAALRRGGRLAALARLWLAGVDVTRGEETHGRPAVPLPGSAMLPGPADAVPATSDGAAR</sequence>
<dbReference type="GO" id="GO:0006633">
    <property type="term" value="P:fatty acid biosynthetic process"/>
    <property type="evidence" value="ECO:0007669"/>
    <property type="project" value="TreeGrafter"/>
</dbReference>
<proteinExistence type="predicted"/>
<dbReference type="SUPFAM" id="SSF53901">
    <property type="entry name" value="Thiolase-like"/>
    <property type="match status" value="2"/>
</dbReference>
<feature type="region of interest" description="Disordered" evidence="5">
    <location>
        <begin position="25"/>
        <end position="54"/>
    </location>
</feature>
<evidence type="ECO:0000256" key="2">
    <source>
        <dbReference type="ARBA" id="ARBA00022450"/>
    </source>
</evidence>
<dbReference type="InterPro" id="IPR050091">
    <property type="entry name" value="PKS_NRPS_Biosynth_Enz"/>
</dbReference>
<gene>
    <name evidence="7" type="ORF">ABII15_38600</name>
</gene>
<protein>
    <submittedName>
        <fullName evidence="7">Beta-ketoacyl synthase N-terminal-like domain-containing protein</fullName>
    </submittedName>
</protein>
<dbReference type="Gene3D" id="3.40.47.10">
    <property type="match status" value="2"/>
</dbReference>
<keyword evidence="2" id="KW-0596">Phosphopantetheine</keyword>
<feature type="compositionally biased region" description="Pro residues" evidence="5">
    <location>
        <begin position="36"/>
        <end position="50"/>
    </location>
</feature>
<accession>A0AAU8J601</accession>
<feature type="region of interest" description="Disordered" evidence="5">
    <location>
        <begin position="502"/>
        <end position="534"/>
    </location>
</feature>
<geneLocation type="plasmid" evidence="7">
    <name>punmamed1</name>
</geneLocation>
<evidence type="ECO:0000259" key="6">
    <source>
        <dbReference type="SMART" id="SM00825"/>
    </source>
</evidence>
<evidence type="ECO:0000256" key="3">
    <source>
        <dbReference type="ARBA" id="ARBA00022490"/>
    </source>
</evidence>
<evidence type="ECO:0000256" key="1">
    <source>
        <dbReference type="ARBA" id="ARBA00004792"/>
    </source>
</evidence>
<keyword evidence="3" id="KW-0963">Cytoplasm</keyword>
<dbReference type="PANTHER" id="PTHR43775:SF37">
    <property type="entry name" value="SI:DKEY-61P9.11"/>
    <property type="match status" value="1"/>
</dbReference>